<organism evidence="1 2">
    <name type="scientific">Parathielavia hyrcaniae</name>
    <dbReference type="NCBI Taxonomy" id="113614"/>
    <lineage>
        <taxon>Eukaryota</taxon>
        <taxon>Fungi</taxon>
        <taxon>Dikarya</taxon>
        <taxon>Ascomycota</taxon>
        <taxon>Pezizomycotina</taxon>
        <taxon>Sordariomycetes</taxon>
        <taxon>Sordariomycetidae</taxon>
        <taxon>Sordariales</taxon>
        <taxon>Chaetomiaceae</taxon>
        <taxon>Parathielavia</taxon>
    </lineage>
</organism>
<dbReference type="Proteomes" id="UP001305647">
    <property type="component" value="Unassembled WGS sequence"/>
</dbReference>
<proteinExistence type="predicted"/>
<evidence type="ECO:0000313" key="1">
    <source>
        <dbReference type="EMBL" id="KAK4104819.1"/>
    </source>
</evidence>
<dbReference type="AlphaFoldDB" id="A0AAN6T5H6"/>
<accession>A0AAN6T5H6</accession>
<sequence length="217" mass="23313">MGKTSGPSHGSSAQTTNRQMLGRVFGRIASAAPWASYSVCPLGVCQVSSAAYQSLSANRAASAGRLSAWSRRRVFGDGDLKTGDRRLAERAKTRFVTYTGEVACALPAVGRSYLTGLGIQICCKDVPLVDRAARLEEDLMKRSSPLNPLLRAANGDAVLASTRTRPAARDESDLTIGGEEEDAVRQVVLYQCGRRNYYVSMVVSVARLRHGRCVSNG</sequence>
<reference evidence="1" key="1">
    <citation type="journal article" date="2023" name="Mol. Phylogenet. Evol.">
        <title>Genome-scale phylogeny and comparative genomics of the fungal order Sordariales.</title>
        <authorList>
            <person name="Hensen N."/>
            <person name="Bonometti L."/>
            <person name="Westerberg I."/>
            <person name="Brannstrom I.O."/>
            <person name="Guillou S."/>
            <person name="Cros-Aarteil S."/>
            <person name="Calhoun S."/>
            <person name="Haridas S."/>
            <person name="Kuo A."/>
            <person name="Mondo S."/>
            <person name="Pangilinan J."/>
            <person name="Riley R."/>
            <person name="LaButti K."/>
            <person name="Andreopoulos B."/>
            <person name="Lipzen A."/>
            <person name="Chen C."/>
            <person name="Yan M."/>
            <person name="Daum C."/>
            <person name="Ng V."/>
            <person name="Clum A."/>
            <person name="Steindorff A."/>
            <person name="Ohm R.A."/>
            <person name="Martin F."/>
            <person name="Silar P."/>
            <person name="Natvig D.O."/>
            <person name="Lalanne C."/>
            <person name="Gautier V."/>
            <person name="Ament-Velasquez S.L."/>
            <person name="Kruys A."/>
            <person name="Hutchinson M.I."/>
            <person name="Powell A.J."/>
            <person name="Barry K."/>
            <person name="Miller A.N."/>
            <person name="Grigoriev I.V."/>
            <person name="Debuchy R."/>
            <person name="Gladieux P."/>
            <person name="Hiltunen Thoren M."/>
            <person name="Johannesson H."/>
        </authorList>
    </citation>
    <scope>NUCLEOTIDE SEQUENCE</scope>
    <source>
        <strain evidence="1">CBS 757.83</strain>
    </source>
</reference>
<protein>
    <submittedName>
        <fullName evidence="1">Uncharacterized protein</fullName>
    </submittedName>
</protein>
<gene>
    <name evidence="1" type="ORF">N658DRAFT_190263</name>
</gene>
<reference evidence="1" key="2">
    <citation type="submission" date="2023-05" db="EMBL/GenBank/DDBJ databases">
        <authorList>
            <consortium name="Lawrence Berkeley National Laboratory"/>
            <person name="Steindorff A."/>
            <person name="Hensen N."/>
            <person name="Bonometti L."/>
            <person name="Westerberg I."/>
            <person name="Brannstrom I.O."/>
            <person name="Guillou S."/>
            <person name="Cros-Aarteil S."/>
            <person name="Calhoun S."/>
            <person name="Haridas S."/>
            <person name="Kuo A."/>
            <person name="Mondo S."/>
            <person name="Pangilinan J."/>
            <person name="Riley R."/>
            <person name="Labutti K."/>
            <person name="Andreopoulos B."/>
            <person name="Lipzen A."/>
            <person name="Chen C."/>
            <person name="Yanf M."/>
            <person name="Daum C."/>
            <person name="Ng V."/>
            <person name="Clum A."/>
            <person name="Ohm R."/>
            <person name="Martin F."/>
            <person name="Silar P."/>
            <person name="Natvig D."/>
            <person name="Lalanne C."/>
            <person name="Gautier V."/>
            <person name="Ament-Velasquez S.L."/>
            <person name="Kruys A."/>
            <person name="Hutchinson M.I."/>
            <person name="Powell A.J."/>
            <person name="Barry K."/>
            <person name="Miller A.N."/>
            <person name="Grigoriev I.V."/>
            <person name="Debuchy R."/>
            <person name="Gladieux P."/>
            <person name="Thoren M.H."/>
            <person name="Johannesson H."/>
        </authorList>
    </citation>
    <scope>NUCLEOTIDE SEQUENCE</scope>
    <source>
        <strain evidence="1">CBS 757.83</strain>
    </source>
</reference>
<dbReference type="EMBL" id="MU863626">
    <property type="protein sequence ID" value="KAK4104819.1"/>
    <property type="molecule type" value="Genomic_DNA"/>
</dbReference>
<name>A0AAN6T5H6_9PEZI</name>
<evidence type="ECO:0000313" key="2">
    <source>
        <dbReference type="Proteomes" id="UP001305647"/>
    </source>
</evidence>
<comment type="caution">
    <text evidence="1">The sequence shown here is derived from an EMBL/GenBank/DDBJ whole genome shotgun (WGS) entry which is preliminary data.</text>
</comment>
<keyword evidence="2" id="KW-1185">Reference proteome</keyword>